<evidence type="ECO:0000313" key="2">
    <source>
        <dbReference type="EMBL" id="KAK2613185.1"/>
    </source>
</evidence>
<accession>A0AAD9W6V9</accession>
<dbReference type="EMBL" id="JAUJFL010000001">
    <property type="protein sequence ID" value="KAK2613185.1"/>
    <property type="molecule type" value="Genomic_DNA"/>
</dbReference>
<evidence type="ECO:0000313" key="3">
    <source>
        <dbReference type="Proteomes" id="UP001265746"/>
    </source>
</evidence>
<dbReference type="PANTHER" id="PTHR39613:SF1">
    <property type="entry name" value="ANCHORED CELL WALL PROTEIN, PUTATIVE (AFU_ORTHOLOGUE AFUA_4G08960)-RELATED"/>
    <property type="match status" value="1"/>
</dbReference>
<sequence length="241" mass="25452">MNFAVTISLPLAFAGGDASGRSDCCKFTISSAGTFECPAGQLQDGQIRLNGSYDTSSFCIDQGGGITDQNGFGCIVTDPPTTQFQCDQGKEPTKGFSISPNNTLLYQGSPSFFACPATDAEYNIYVSPNFGQQKCFPITLQTSGCGSQTGETCSTATTTLWQTQWTTQIANHTVTHTETTTLPCSTTANETTPVTSPGGCTKGTGCTHQPSTTGIWNTTAHDMTTLAPPDTTGPLRWFKRG</sequence>
<keyword evidence="3" id="KW-1185">Reference proteome</keyword>
<dbReference type="PANTHER" id="PTHR39613">
    <property type="entry name" value="ANCHORED CELL WALL PROTEIN, PUTATIVE (AFU_ORTHOLOGUE AFUA_4G08960)-RELATED"/>
    <property type="match status" value="1"/>
</dbReference>
<organism evidence="2 3">
    <name type="scientific">Phomopsis amygdali</name>
    <name type="common">Fusicoccum amygdali</name>
    <dbReference type="NCBI Taxonomy" id="1214568"/>
    <lineage>
        <taxon>Eukaryota</taxon>
        <taxon>Fungi</taxon>
        <taxon>Dikarya</taxon>
        <taxon>Ascomycota</taxon>
        <taxon>Pezizomycotina</taxon>
        <taxon>Sordariomycetes</taxon>
        <taxon>Sordariomycetidae</taxon>
        <taxon>Diaporthales</taxon>
        <taxon>Diaporthaceae</taxon>
        <taxon>Diaporthe</taxon>
    </lineage>
</organism>
<feature type="domain" description="Cell wall mannoprotein PIR1-like C-terminal" evidence="1">
    <location>
        <begin position="64"/>
        <end position="138"/>
    </location>
</feature>
<dbReference type="Pfam" id="PF22799">
    <property type="entry name" value="PIR1-like_C"/>
    <property type="match status" value="1"/>
</dbReference>
<proteinExistence type="predicted"/>
<dbReference type="Proteomes" id="UP001265746">
    <property type="component" value="Unassembled WGS sequence"/>
</dbReference>
<comment type="caution">
    <text evidence="2">The sequence shown here is derived from an EMBL/GenBank/DDBJ whole genome shotgun (WGS) entry which is preliminary data.</text>
</comment>
<reference evidence="2" key="1">
    <citation type="submission" date="2023-06" db="EMBL/GenBank/DDBJ databases">
        <authorList>
            <person name="Noh H."/>
        </authorList>
    </citation>
    <scope>NUCLEOTIDE SEQUENCE</scope>
    <source>
        <strain evidence="2">DUCC20226</strain>
    </source>
</reference>
<dbReference type="AlphaFoldDB" id="A0AAD9W6V9"/>
<dbReference type="InterPro" id="IPR054508">
    <property type="entry name" value="PIR1-like_C"/>
</dbReference>
<evidence type="ECO:0000259" key="1">
    <source>
        <dbReference type="Pfam" id="PF22799"/>
    </source>
</evidence>
<protein>
    <recommendedName>
        <fullName evidence="1">Cell wall mannoprotein PIR1-like C-terminal domain-containing protein</fullName>
    </recommendedName>
</protein>
<gene>
    <name evidence="2" type="ORF">N8I77_000112</name>
</gene>
<name>A0AAD9W6V9_PHOAM</name>